<keyword evidence="7" id="KW-1185">Reference proteome</keyword>
<proteinExistence type="inferred from homology"/>
<feature type="coiled-coil region" evidence="4">
    <location>
        <begin position="74"/>
        <end position="101"/>
    </location>
</feature>
<dbReference type="Pfam" id="PF05121">
    <property type="entry name" value="GvpK"/>
    <property type="match status" value="1"/>
</dbReference>
<evidence type="ECO:0000256" key="1">
    <source>
        <dbReference type="ARBA" id="ARBA00022987"/>
    </source>
</evidence>
<feature type="compositionally biased region" description="Basic and acidic residues" evidence="5">
    <location>
        <begin position="1"/>
        <end position="10"/>
    </location>
</feature>
<dbReference type="PANTHER" id="PTHR40137:SF2">
    <property type="entry name" value="PROTEIN GVPK 1"/>
    <property type="match status" value="1"/>
</dbReference>
<organism evidence="6 7">
    <name type="scientific">Nocardioides jiangsuensis</name>
    <dbReference type="NCBI Taxonomy" id="2866161"/>
    <lineage>
        <taxon>Bacteria</taxon>
        <taxon>Bacillati</taxon>
        <taxon>Actinomycetota</taxon>
        <taxon>Actinomycetes</taxon>
        <taxon>Propionibacteriales</taxon>
        <taxon>Nocardioidaceae</taxon>
        <taxon>Nocardioides</taxon>
    </lineage>
</organism>
<evidence type="ECO:0000256" key="3">
    <source>
        <dbReference type="ARBA" id="ARBA00035659"/>
    </source>
</evidence>
<dbReference type="Proteomes" id="UP000754710">
    <property type="component" value="Unassembled WGS sequence"/>
</dbReference>
<evidence type="ECO:0000313" key="7">
    <source>
        <dbReference type="Proteomes" id="UP000754710"/>
    </source>
</evidence>
<keyword evidence="4" id="KW-0175">Coiled coil</keyword>
<reference evidence="6 7" key="1">
    <citation type="submission" date="2021-08" db="EMBL/GenBank/DDBJ databases">
        <title>Nocardioides bacterium WL0053 sp. nov., isolated from the sediment.</title>
        <authorList>
            <person name="Wang L."/>
            <person name="Zhang D."/>
            <person name="Zhang A."/>
        </authorList>
    </citation>
    <scope>NUCLEOTIDE SEQUENCE [LARGE SCALE GENOMIC DNA]</scope>
    <source>
        <strain evidence="6 7">WL0053</strain>
    </source>
</reference>
<comment type="caution">
    <text evidence="6">The sequence shown here is derived from an EMBL/GenBank/DDBJ whole genome shotgun (WGS) entry which is preliminary data.</text>
</comment>
<evidence type="ECO:0000256" key="5">
    <source>
        <dbReference type="SAM" id="MobiDB-lite"/>
    </source>
</evidence>
<name>A0ABS7RK02_9ACTN</name>
<dbReference type="InterPro" id="IPR007805">
    <property type="entry name" value="GvpK"/>
</dbReference>
<dbReference type="PANTHER" id="PTHR40137">
    <property type="entry name" value="PROTEIN GVPK 1"/>
    <property type="match status" value="1"/>
</dbReference>
<accession>A0ABS7RK02</accession>
<evidence type="ECO:0000256" key="2">
    <source>
        <dbReference type="ARBA" id="ARBA00035108"/>
    </source>
</evidence>
<keyword evidence="1" id="KW-0304">Gas vesicle</keyword>
<sequence>MSDQQSERPDWQPAPQAERLAEGFALPSRLETDSESVQRDLMKLVLTIIELVRQLMERQALRRVDEGDLSDDQVEELGVGLMRLEEAMTQLREQFDLSVEDLNLDLGPLGTLLD</sequence>
<evidence type="ECO:0000256" key="4">
    <source>
        <dbReference type="SAM" id="Coils"/>
    </source>
</evidence>
<comment type="subcellular location">
    <subcellularLocation>
        <location evidence="2">Gas vesicle</location>
    </subcellularLocation>
</comment>
<protein>
    <submittedName>
        <fullName evidence="6">Gas vesicle protein K</fullName>
    </submittedName>
</protein>
<feature type="region of interest" description="Disordered" evidence="5">
    <location>
        <begin position="1"/>
        <end position="25"/>
    </location>
</feature>
<dbReference type="RefSeq" id="WP_221025133.1">
    <property type="nucleotide sequence ID" value="NZ_JAIEZQ010000002.1"/>
</dbReference>
<comment type="similarity">
    <text evidence="3">Belongs to the gas vesicle GvpK family.</text>
</comment>
<gene>
    <name evidence="6" type="ORF">K1X13_11135</name>
</gene>
<dbReference type="EMBL" id="JAIEZQ010000002">
    <property type="protein sequence ID" value="MBY9075373.1"/>
    <property type="molecule type" value="Genomic_DNA"/>
</dbReference>
<evidence type="ECO:0000313" key="6">
    <source>
        <dbReference type="EMBL" id="MBY9075373.1"/>
    </source>
</evidence>